<keyword evidence="2" id="KW-1185">Reference proteome</keyword>
<gene>
    <name evidence="1" type="ORF">EPI10_011225</name>
</gene>
<evidence type="ECO:0000313" key="1">
    <source>
        <dbReference type="EMBL" id="KAA3477330.1"/>
    </source>
</evidence>
<dbReference type="GO" id="GO:0003676">
    <property type="term" value="F:nucleic acid binding"/>
    <property type="evidence" value="ECO:0007669"/>
    <property type="project" value="InterPro"/>
</dbReference>
<protein>
    <submittedName>
        <fullName evidence="1">DNA/RNA polymerase superfamily protein</fullName>
    </submittedName>
</protein>
<dbReference type="SUPFAM" id="SSF53098">
    <property type="entry name" value="Ribonuclease H-like"/>
    <property type="match status" value="1"/>
</dbReference>
<proteinExistence type="predicted"/>
<evidence type="ECO:0000313" key="2">
    <source>
        <dbReference type="Proteomes" id="UP000325315"/>
    </source>
</evidence>
<organism evidence="1 2">
    <name type="scientific">Gossypium australe</name>
    <dbReference type="NCBI Taxonomy" id="47621"/>
    <lineage>
        <taxon>Eukaryota</taxon>
        <taxon>Viridiplantae</taxon>
        <taxon>Streptophyta</taxon>
        <taxon>Embryophyta</taxon>
        <taxon>Tracheophyta</taxon>
        <taxon>Spermatophyta</taxon>
        <taxon>Magnoliopsida</taxon>
        <taxon>eudicotyledons</taxon>
        <taxon>Gunneridae</taxon>
        <taxon>Pentapetalae</taxon>
        <taxon>rosids</taxon>
        <taxon>malvids</taxon>
        <taxon>Malvales</taxon>
        <taxon>Malvaceae</taxon>
        <taxon>Malvoideae</taxon>
        <taxon>Gossypium</taxon>
    </lineage>
</organism>
<accession>A0A5B6W6R6</accession>
<reference evidence="2" key="1">
    <citation type="journal article" date="2019" name="Plant Biotechnol. J.">
        <title>Genome sequencing of the Australian wild diploid species Gossypium australe highlights disease resistance and delayed gland morphogenesis.</title>
        <authorList>
            <person name="Cai Y."/>
            <person name="Cai X."/>
            <person name="Wang Q."/>
            <person name="Wang P."/>
            <person name="Zhang Y."/>
            <person name="Cai C."/>
            <person name="Xu Y."/>
            <person name="Wang K."/>
            <person name="Zhou Z."/>
            <person name="Wang C."/>
            <person name="Geng S."/>
            <person name="Li B."/>
            <person name="Dong Q."/>
            <person name="Hou Y."/>
            <person name="Wang H."/>
            <person name="Ai P."/>
            <person name="Liu Z."/>
            <person name="Yi F."/>
            <person name="Sun M."/>
            <person name="An G."/>
            <person name="Cheng J."/>
            <person name="Zhang Y."/>
            <person name="Shi Q."/>
            <person name="Xie Y."/>
            <person name="Shi X."/>
            <person name="Chang Y."/>
            <person name="Huang F."/>
            <person name="Chen Y."/>
            <person name="Hong S."/>
            <person name="Mi L."/>
            <person name="Sun Q."/>
            <person name="Zhang L."/>
            <person name="Zhou B."/>
            <person name="Peng R."/>
            <person name="Zhang X."/>
            <person name="Liu F."/>
        </authorList>
    </citation>
    <scope>NUCLEOTIDE SEQUENCE [LARGE SCALE GENOMIC DNA]</scope>
    <source>
        <strain evidence="2">cv. PA1801</strain>
    </source>
</reference>
<dbReference type="AlphaFoldDB" id="A0A5B6W6R6"/>
<dbReference type="InterPro" id="IPR036397">
    <property type="entry name" value="RNaseH_sf"/>
</dbReference>
<dbReference type="Proteomes" id="UP000325315">
    <property type="component" value="Unassembled WGS sequence"/>
</dbReference>
<dbReference type="OrthoDB" id="999881at2759"/>
<name>A0A5B6W6R6_9ROSI</name>
<comment type="caution">
    <text evidence="1">The sequence shown here is derived from an EMBL/GenBank/DDBJ whole genome shotgun (WGS) entry which is preliminary data.</text>
</comment>
<dbReference type="InterPro" id="IPR012337">
    <property type="entry name" value="RNaseH-like_sf"/>
</dbReference>
<dbReference type="Gene3D" id="3.30.420.10">
    <property type="entry name" value="Ribonuclease H-like superfamily/Ribonuclease H"/>
    <property type="match status" value="1"/>
</dbReference>
<dbReference type="EMBL" id="SMMG02000004">
    <property type="protein sequence ID" value="KAA3477330.1"/>
    <property type="molecule type" value="Genomic_DNA"/>
</dbReference>
<sequence length="146" mass="17047">MNPTLLQQIKKRQLVDETLVKKIRQVKQGSGGDFELNTGGTLSFRGRLCVPIDMELRHVTLTERSLREALGLKLNFTTTYHPQTDCHSERVIQILEYMLRSCVIEFSGSWERYLLLVEFAYNNSFQIRVDLFRPGLGRHKLIEYEN</sequence>